<protein>
    <submittedName>
        <fullName evidence="2">Type-F conjugative transfer system protein TraW</fullName>
    </submittedName>
</protein>
<dbReference type="AlphaFoldDB" id="A0A3Q0KYL6"/>
<evidence type="ECO:0000313" key="3">
    <source>
        <dbReference type="Proteomes" id="UP000002275"/>
    </source>
</evidence>
<dbReference type="NCBIfam" id="TIGR02743">
    <property type="entry name" value="TraW"/>
    <property type="match status" value="1"/>
</dbReference>
<dbReference type="KEGG" id="vvu:VV2_0640"/>
<keyword evidence="1" id="KW-0732">Signal</keyword>
<feature type="chain" id="PRO_5018164390" evidence="1">
    <location>
        <begin position="25"/>
        <end position="226"/>
    </location>
</feature>
<evidence type="ECO:0000256" key="1">
    <source>
        <dbReference type="SAM" id="SignalP"/>
    </source>
</evidence>
<name>A0A3Q0KYL6_VIBVU</name>
<evidence type="ECO:0000313" key="2">
    <source>
        <dbReference type="EMBL" id="AAO07583.1"/>
    </source>
</evidence>
<dbReference type="InterPro" id="IPR014114">
    <property type="entry name" value="TraW"/>
</dbReference>
<feature type="signal peptide" evidence="1">
    <location>
        <begin position="1"/>
        <end position="24"/>
    </location>
</feature>
<reference evidence="2 3" key="3">
    <citation type="journal article" date="2011" name="Mol. Syst. Biol.">
        <title>Integrative genome-scale metabolic analysis of Vibrio vulnificus for drug targeting and discovery.</title>
        <authorList>
            <person name="Kim H.U."/>
            <person name="Kim S.Y."/>
            <person name="Jeong H."/>
            <person name="Kim T.Y."/>
            <person name="Kim J.J."/>
            <person name="Choy H.E."/>
            <person name="Yi K.Y."/>
            <person name="Rhee J.H."/>
            <person name="Lee S.Y."/>
        </authorList>
    </citation>
    <scope>NUCLEOTIDE SEQUENCE [LARGE SCALE GENOMIC DNA]</scope>
    <source>
        <strain evidence="2 3">CMCP6</strain>
    </source>
</reference>
<dbReference type="Proteomes" id="UP000002275">
    <property type="component" value="Chromosome II"/>
</dbReference>
<reference evidence="2 3" key="2">
    <citation type="journal article" date="2003" name="Infect. Immun.">
        <title>Characterization and pathogenic significance of Vibrio vulnificus antigens preferentially expressed in septicemic patients.</title>
        <authorList>
            <person name="Kim Y.R."/>
            <person name="Lee S.E."/>
            <person name="Kim C.M."/>
            <person name="Kim S.Y."/>
            <person name="Shin E.K."/>
            <person name="Shin D.H."/>
            <person name="Chung S.S."/>
            <person name="Choy H.E."/>
            <person name="Progulske-Fox A."/>
            <person name="Hillman J.D."/>
            <person name="Handfield M."/>
            <person name="Rhee J.H."/>
        </authorList>
    </citation>
    <scope>NUCLEOTIDE SEQUENCE [LARGE SCALE GENOMIC DNA]</scope>
    <source>
        <strain evidence="2 3">CMCP6</strain>
    </source>
</reference>
<sequence>MTMKKMTALALWGVALLFQPHVGAKDLGRIGATFPIGEIDMLVWIEQRLKGFEQSGKLADMQQEFAQRVAESVETPPPLSLTTTTTPDTFLVDPSLTLAKDLTDAKGQVFAKAGTRINPFDTTTWPEHSRPPNQFEYSHVLIFFDARDEQQLAFAQTFQSNKPIKWILTGGSPNQASEHLNSRIYFDQQGDLSQKMHIKAVPSLVEQSGIHWKVTEFDVSNEEPKP</sequence>
<proteinExistence type="predicted"/>
<reference evidence="3" key="1">
    <citation type="submission" date="2002-12" db="EMBL/GenBank/DDBJ databases">
        <title>Complete genome sequence of Vibrio vulnificus CMCP6.</title>
        <authorList>
            <person name="Rhee J.H."/>
            <person name="Kim S.Y."/>
            <person name="Chung S.S."/>
            <person name="Kim J.J."/>
            <person name="Moon Y.H."/>
            <person name="Jeong H."/>
            <person name="Choy H.E."/>
        </authorList>
    </citation>
    <scope>NUCLEOTIDE SEQUENCE [LARGE SCALE GENOMIC DNA]</scope>
    <source>
        <strain evidence="3">CMCP6</strain>
    </source>
</reference>
<dbReference type="EMBL" id="AE016796">
    <property type="protein sequence ID" value="AAO07583.1"/>
    <property type="molecule type" value="Genomic_DNA"/>
</dbReference>
<gene>
    <name evidence="2" type="primary">traW</name>
    <name evidence="2" type="ordered locus">VV2_0640</name>
</gene>
<dbReference type="RefSeq" id="WP_011081581.1">
    <property type="nucleotide sequence ID" value="NC_004460.2"/>
</dbReference>
<organism evidence="2 3">
    <name type="scientific">Vibrio vulnificus (strain CMCP6)</name>
    <dbReference type="NCBI Taxonomy" id="216895"/>
    <lineage>
        <taxon>Bacteria</taxon>
        <taxon>Pseudomonadati</taxon>
        <taxon>Pseudomonadota</taxon>
        <taxon>Gammaproteobacteria</taxon>
        <taxon>Vibrionales</taxon>
        <taxon>Vibrionaceae</taxon>
        <taxon>Vibrio</taxon>
    </lineage>
</organism>
<accession>A0A3Q0KYL6</accession>